<dbReference type="AlphaFoldDB" id="A0A8T3ACS5"/>
<evidence type="ECO:0000256" key="1">
    <source>
        <dbReference type="SAM" id="Phobius"/>
    </source>
</evidence>
<sequence>MLYIFATYEVLMIPNIIVQMCSYLLTFFRRIIFALVCTNILGKTNSRLRRLQIKFSMRYFVKFEACTFLRNQIERE</sequence>
<keyword evidence="1" id="KW-0812">Transmembrane</keyword>
<protein>
    <submittedName>
        <fullName evidence="2">Uncharacterized protein</fullName>
    </submittedName>
</protein>
<proteinExistence type="predicted"/>
<reference evidence="2" key="1">
    <citation type="journal article" date="2022" name="Front. Genet.">
        <title>Chromosome-Scale Assembly of the Dendrobium nobile Genome Provides Insights Into the Molecular Mechanism of the Biosynthesis of the Medicinal Active Ingredient of Dendrobium.</title>
        <authorList>
            <person name="Xu Q."/>
            <person name="Niu S.-C."/>
            <person name="Li K.-L."/>
            <person name="Zheng P.-J."/>
            <person name="Zhang X.-J."/>
            <person name="Jia Y."/>
            <person name="Liu Y."/>
            <person name="Niu Y.-X."/>
            <person name="Yu L.-H."/>
            <person name="Chen D.-F."/>
            <person name="Zhang G.-Q."/>
        </authorList>
    </citation>
    <scope>NUCLEOTIDE SEQUENCE</scope>
    <source>
        <tissue evidence="2">Leaf</tissue>
    </source>
</reference>
<keyword evidence="3" id="KW-1185">Reference proteome</keyword>
<accession>A0A8T3ACS5</accession>
<dbReference type="Proteomes" id="UP000829196">
    <property type="component" value="Unassembled WGS sequence"/>
</dbReference>
<organism evidence="2 3">
    <name type="scientific">Dendrobium nobile</name>
    <name type="common">Orchid</name>
    <dbReference type="NCBI Taxonomy" id="94219"/>
    <lineage>
        <taxon>Eukaryota</taxon>
        <taxon>Viridiplantae</taxon>
        <taxon>Streptophyta</taxon>
        <taxon>Embryophyta</taxon>
        <taxon>Tracheophyta</taxon>
        <taxon>Spermatophyta</taxon>
        <taxon>Magnoliopsida</taxon>
        <taxon>Liliopsida</taxon>
        <taxon>Asparagales</taxon>
        <taxon>Orchidaceae</taxon>
        <taxon>Epidendroideae</taxon>
        <taxon>Malaxideae</taxon>
        <taxon>Dendrobiinae</taxon>
        <taxon>Dendrobium</taxon>
    </lineage>
</organism>
<gene>
    <name evidence="2" type="ORF">KFK09_024045</name>
</gene>
<comment type="caution">
    <text evidence="2">The sequence shown here is derived from an EMBL/GenBank/DDBJ whole genome shotgun (WGS) entry which is preliminary data.</text>
</comment>
<name>A0A8T3ACS5_DENNO</name>
<keyword evidence="1" id="KW-1133">Transmembrane helix</keyword>
<evidence type="ECO:0000313" key="2">
    <source>
        <dbReference type="EMBL" id="KAI0493918.1"/>
    </source>
</evidence>
<feature type="transmembrane region" description="Helical" evidence="1">
    <location>
        <begin position="16"/>
        <end position="41"/>
    </location>
</feature>
<dbReference type="EMBL" id="JAGYWB010000017">
    <property type="protein sequence ID" value="KAI0493918.1"/>
    <property type="molecule type" value="Genomic_DNA"/>
</dbReference>
<evidence type="ECO:0000313" key="3">
    <source>
        <dbReference type="Proteomes" id="UP000829196"/>
    </source>
</evidence>
<keyword evidence="1" id="KW-0472">Membrane</keyword>